<evidence type="ECO:0000313" key="11">
    <source>
        <dbReference type="Proteomes" id="UP000035763"/>
    </source>
</evidence>
<comment type="subcellular location">
    <subcellularLocation>
        <location evidence="1">Cell membrane</location>
        <topology evidence="1">Multi-pass membrane protein</topology>
    </subcellularLocation>
</comment>
<dbReference type="Pfam" id="PF20730">
    <property type="entry name" value="YetF_N"/>
    <property type="match status" value="1"/>
</dbReference>
<reference evidence="10 11" key="1">
    <citation type="journal article" date="2013" name="ISME J.">
        <title>A metabolic model for members of the genus Tetrasphaera involved in enhanced biological phosphorus removal.</title>
        <authorList>
            <person name="Kristiansen R."/>
            <person name="Nguyen H.T.T."/>
            <person name="Saunders A.M."/>
            <person name="Nielsen J.L."/>
            <person name="Wimmer R."/>
            <person name="Le V.Q."/>
            <person name="McIlroy S.J."/>
            <person name="Petrovski S."/>
            <person name="Seviour R.J."/>
            <person name="Calteau A."/>
            <person name="Nielsen K.L."/>
            <person name="Nielsen P.H."/>
        </authorList>
    </citation>
    <scope>NUCLEOTIDE SEQUENCE [LARGE SCALE GENOMIC DNA]</scope>
    <source>
        <strain evidence="10 11">Ben110</strain>
    </source>
</reference>
<keyword evidence="3" id="KW-1003">Cell membrane</keyword>
<feature type="transmembrane region" description="Helical" evidence="7">
    <location>
        <begin position="56"/>
        <end position="77"/>
    </location>
</feature>
<dbReference type="GO" id="GO:0005886">
    <property type="term" value="C:plasma membrane"/>
    <property type="evidence" value="ECO:0007669"/>
    <property type="project" value="UniProtKB-SubCell"/>
</dbReference>
<dbReference type="InterPro" id="IPR023090">
    <property type="entry name" value="UPF0702_alpha/beta_dom_sf"/>
</dbReference>
<feature type="transmembrane region" description="Helical" evidence="7">
    <location>
        <begin position="32"/>
        <end position="49"/>
    </location>
</feature>
<dbReference type="RefSeq" id="WP_048697512.1">
    <property type="nucleotide sequence ID" value="NZ_HG764815.1"/>
</dbReference>
<sequence>MQLILRTVVIFLALWLVLRVAGKRQVAQMDAFDLVTIIVLGGVVTQGILQEDYSLVSALVAIGLVTLLAVGLSVLTWRFPGADKIIEGEPTILLQDGRPDETAMRAERVSMANLLAAAREHGIRDLEEIDLAVLEADGAVSFFTRRTGEDDQPPEHRAKAL</sequence>
<evidence type="ECO:0000256" key="6">
    <source>
        <dbReference type="ARBA" id="ARBA00023136"/>
    </source>
</evidence>
<proteinExistence type="inferred from homology"/>
<evidence type="ECO:0008006" key="12">
    <source>
        <dbReference type="Google" id="ProtNLM"/>
    </source>
</evidence>
<evidence type="ECO:0000256" key="5">
    <source>
        <dbReference type="ARBA" id="ARBA00022989"/>
    </source>
</evidence>
<dbReference type="PANTHER" id="PTHR34582:SF6">
    <property type="entry name" value="UPF0702 TRANSMEMBRANE PROTEIN YCAP"/>
    <property type="match status" value="1"/>
</dbReference>
<feature type="domain" description="YetF-like N-terminal transmembrane" evidence="9">
    <location>
        <begin position="2"/>
        <end position="70"/>
    </location>
</feature>
<evidence type="ECO:0000259" key="9">
    <source>
        <dbReference type="Pfam" id="PF20730"/>
    </source>
</evidence>
<accession>W6JSX1</accession>
<keyword evidence="11" id="KW-1185">Reference proteome</keyword>
<comment type="caution">
    <text evidence="10">The sequence shown here is derived from an EMBL/GenBank/DDBJ whole genome shotgun (WGS) entry which is preliminary data.</text>
</comment>
<dbReference type="AlphaFoldDB" id="W6JSX1"/>
<name>W6JSX1_9MICO</name>
<evidence type="ECO:0000256" key="2">
    <source>
        <dbReference type="ARBA" id="ARBA00006448"/>
    </source>
</evidence>
<dbReference type="PANTHER" id="PTHR34582">
    <property type="entry name" value="UPF0702 TRANSMEMBRANE PROTEIN YCAP"/>
    <property type="match status" value="1"/>
</dbReference>
<dbReference type="EMBL" id="CAJA01000059">
    <property type="protein sequence ID" value="CCH72283.1"/>
    <property type="molecule type" value="Genomic_DNA"/>
</dbReference>
<comment type="similarity">
    <text evidence="2">Belongs to the UPF0702 family.</text>
</comment>
<evidence type="ECO:0000256" key="1">
    <source>
        <dbReference type="ARBA" id="ARBA00004651"/>
    </source>
</evidence>
<dbReference type="OrthoDB" id="9793799at2"/>
<protein>
    <recommendedName>
        <fullName evidence="12">DUF421 domain-containing protein</fullName>
    </recommendedName>
</protein>
<evidence type="ECO:0000313" key="10">
    <source>
        <dbReference type="EMBL" id="CCH72283.1"/>
    </source>
</evidence>
<keyword evidence="4 7" id="KW-0812">Transmembrane</keyword>
<feature type="domain" description="YetF C-terminal" evidence="8">
    <location>
        <begin position="82"/>
        <end position="147"/>
    </location>
</feature>
<gene>
    <name evidence="10" type="ORF">BN11_1510006</name>
</gene>
<dbReference type="Proteomes" id="UP000035763">
    <property type="component" value="Unassembled WGS sequence"/>
</dbReference>
<keyword evidence="6 7" id="KW-0472">Membrane</keyword>
<evidence type="ECO:0000256" key="7">
    <source>
        <dbReference type="SAM" id="Phobius"/>
    </source>
</evidence>
<dbReference type="Pfam" id="PF04239">
    <property type="entry name" value="DUF421"/>
    <property type="match status" value="1"/>
</dbReference>
<organism evidence="10 11">
    <name type="scientific">Nostocoides australiense Ben110</name>
    <dbReference type="NCBI Taxonomy" id="1193182"/>
    <lineage>
        <taxon>Bacteria</taxon>
        <taxon>Bacillati</taxon>
        <taxon>Actinomycetota</taxon>
        <taxon>Actinomycetes</taxon>
        <taxon>Micrococcales</taxon>
        <taxon>Intrasporangiaceae</taxon>
        <taxon>Nostocoides</taxon>
    </lineage>
</organism>
<dbReference type="STRING" id="1193182.BN11_1510006"/>
<dbReference type="InterPro" id="IPR048454">
    <property type="entry name" value="YetF_N"/>
</dbReference>
<evidence type="ECO:0000259" key="8">
    <source>
        <dbReference type="Pfam" id="PF04239"/>
    </source>
</evidence>
<dbReference type="InterPro" id="IPR007353">
    <property type="entry name" value="DUF421"/>
</dbReference>
<evidence type="ECO:0000256" key="3">
    <source>
        <dbReference type="ARBA" id="ARBA00022475"/>
    </source>
</evidence>
<keyword evidence="5 7" id="KW-1133">Transmembrane helix</keyword>
<evidence type="ECO:0000256" key="4">
    <source>
        <dbReference type="ARBA" id="ARBA00022692"/>
    </source>
</evidence>
<dbReference type="Gene3D" id="3.30.240.20">
    <property type="entry name" value="bsu07140 like domains"/>
    <property type="match status" value="1"/>
</dbReference>